<dbReference type="Proteomes" id="UP000676565">
    <property type="component" value="Unassembled WGS sequence"/>
</dbReference>
<comment type="caution">
    <text evidence="1">The sequence shown here is derived from an EMBL/GenBank/DDBJ whole genome shotgun (WGS) entry which is preliminary data.</text>
</comment>
<dbReference type="RefSeq" id="WP_210660664.1">
    <property type="nucleotide sequence ID" value="NZ_JAGKQQ010000001.1"/>
</dbReference>
<name>A0ABS5C1P1_9BACT</name>
<proteinExistence type="predicted"/>
<evidence type="ECO:0000313" key="1">
    <source>
        <dbReference type="EMBL" id="MBP3959838.1"/>
    </source>
</evidence>
<protein>
    <submittedName>
        <fullName evidence="1">Uncharacterized protein</fullName>
    </submittedName>
</protein>
<reference evidence="1 2" key="1">
    <citation type="submission" date="2021-04" db="EMBL/GenBank/DDBJ databases">
        <authorList>
            <person name="Ivanova A."/>
        </authorList>
    </citation>
    <scope>NUCLEOTIDE SEQUENCE [LARGE SCALE GENOMIC DNA]</scope>
    <source>
        <strain evidence="1 2">G18</strain>
    </source>
</reference>
<dbReference type="EMBL" id="JAGKQQ010000001">
    <property type="protein sequence ID" value="MBP3959838.1"/>
    <property type="molecule type" value="Genomic_DNA"/>
</dbReference>
<organism evidence="1 2">
    <name type="scientific">Gemmata palustris</name>
    <dbReference type="NCBI Taxonomy" id="2822762"/>
    <lineage>
        <taxon>Bacteria</taxon>
        <taxon>Pseudomonadati</taxon>
        <taxon>Planctomycetota</taxon>
        <taxon>Planctomycetia</taxon>
        <taxon>Gemmatales</taxon>
        <taxon>Gemmataceae</taxon>
        <taxon>Gemmata</taxon>
    </lineage>
</organism>
<gene>
    <name evidence="1" type="ORF">J8F10_31710</name>
</gene>
<evidence type="ECO:0000313" key="2">
    <source>
        <dbReference type="Proteomes" id="UP000676565"/>
    </source>
</evidence>
<sequence length="69" mass="7954">MIETAERFADGEAKKSELARADRAAAEVAVALKLPREPKGLIAKGSTRRNWPWRWRSGRAMRAFKMLWR</sequence>
<keyword evidence="2" id="KW-1185">Reference proteome</keyword>
<accession>A0ABS5C1P1</accession>